<organism evidence="1 2">
    <name type="scientific">Rubus argutus</name>
    <name type="common">Southern blackberry</name>
    <dbReference type="NCBI Taxonomy" id="59490"/>
    <lineage>
        <taxon>Eukaryota</taxon>
        <taxon>Viridiplantae</taxon>
        <taxon>Streptophyta</taxon>
        <taxon>Embryophyta</taxon>
        <taxon>Tracheophyta</taxon>
        <taxon>Spermatophyta</taxon>
        <taxon>Magnoliopsida</taxon>
        <taxon>eudicotyledons</taxon>
        <taxon>Gunneridae</taxon>
        <taxon>Pentapetalae</taxon>
        <taxon>rosids</taxon>
        <taxon>fabids</taxon>
        <taxon>Rosales</taxon>
        <taxon>Rosaceae</taxon>
        <taxon>Rosoideae</taxon>
        <taxon>Rosoideae incertae sedis</taxon>
        <taxon>Rubus</taxon>
    </lineage>
</organism>
<dbReference type="PANTHER" id="PTHR36773">
    <property type="entry name" value="EXPRESSED PROTEIN"/>
    <property type="match status" value="1"/>
</dbReference>
<reference evidence="1 2" key="1">
    <citation type="journal article" date="2023" name="G3 (Bethesda)">
        <title>A chromosome-length genome assembly and annotation of blackberry (Rubus argutus, cv. 'Hillquist').</title>
        <authorList>
            <person name="Bruna T."/>
            <person name="Aryal R."/>
            <person name="Dudchenko O."/>
            <person name="Sargent D.J."/>
            <person name="Mead D."/>
            <person name="Buti M."/>
            <person name="Cavallini A."/>
            <person name="Hytonen T."/>
            <person name="Andres J."/>
            <person name="Pham M."/>
            <person name="Weisz D."/>
            <person name="Mascagni F."/>
            <person name="Usai G."/>
            <person name="Natali L."/>
            <person name="Bassil N."/>
            <person name="Fernandez G.E."/>
            <person name="Lomsadze A."/>
            <person name="Armour M."/>
            <person name="Olukolu B."/>
            <person name="Poorten T."/>
            <person name="Britton C."/>
            <person name="Davik J."/>
            <person name="Ashrafi H."/>
            <person name="Aiden E.L."/>
            <person name="Borodovsky M."/>
            <person name="Worthington M."/>
        </authorList>
    </citation>
    <scope>NUCLEOTIDE SEQUENCE [LARGE SCALE GENOMIC DNA]</scope>
    <source>
        <strain evidence="1">PI 553951</strain>
    </source>
</reference>
<protein>
    <submittedName>
        <fullName evidence="1">Uncharacterized protein</fullName>
    </submittedName>
</protein>
<dbReference type="PANTHER" id="PTHR36773:SF1">
    <property type="entry name" value="EXPRESSED PROTEIN"/>
    <property type="match status" value="1"/>
</dbReference>
<gene>
    <name evidence="1" type="ORF">M0R45_010746</name>
</gene>
<evidence type="ECO:0000313" key="1">
    <source>
        <dbReference type="EMBL" id="KAK9945221.1"/>
    </source>
</evidence>
<dbReference type="AlphaFoldDB" id="A0AAW1YAA6"/>
<accession>A0AAW1YAA6</accession>
<dbReference type="EMBL" id="JBEDUW010000002">
    <property type="protein sequence ID" value="KAK9945221.1"/>
    <property type="molecule type" value="Genomic_DNA"/>
</dbReference>
<dbReference type="GO" id="GO:0009536">
    <property type="term" value="C:plastid"/>
    <property type="evidence" value="ECO:0007669"/>
    <property type="project" value="TreeGrafter"/>
</dbReference>
<proteinExistence type="predicted"/>
<name>A0AAW1YAA6_RUBAR</name>
<sequence>MATSEPNGIDELSAASTTIQFDRPIPLLRGPVRAGSPDDPSSGPYVLAFRDPKAWANAYRACESKIISQCEAGSRIGCAISASGKCKPPWWRFLIGQKAPDLKQRAECEERETEGCLATAKGKCVGFAKDKCLKPFREARVAGMNAKQAEKMVCWSTMVGRSTWPSLIGLENCGFGATNCRANELVGYCRDVDRVLGGGSETLKL</sequence>
<dbReference type="Proteomes" id="UP001457282">
    <property type="component" value="Unassembled WGS sequence"/>
</dbReference>
<comment type="caution">
    <text evidence="1">The sequence shown here is derived from an EMBL/GenBank/DDBJ whole genome shotgun (WGS) entry which is preliminary data.</text>
</comment>
<keyword evidence="2" id="KW-1185">Reference proteome</keyword>
<evidence type="ECO:0000313" key="2">
    <source>
        <dbReference type="Proteomes" id="UP001457282"/>
    </source>
</evidence>